<gene>
    <name evidence="1" type="ORF">KUTeg_011691</name>
</gene>
<name>A0ABQ9EZV0_TEGGR</name>
<sequence length="133" mass="15692">MIYKIYLFISICQVDFMESLHLDVKYLLYFLTETSLYWQKKTGSNIGFYIAKAKICSRSHQAENYHNFSGRKRQAPTLCISFFRFKLGQITDLPKYSWSMDSAAIMGIQILFKHFAAILNTRLFMYILLPSWT</sequence>
<evidence type="ECO:0000313" key="1">
    <source>
        <dbReference type="EMBL" id="KAJ8309826.1"/>
    </source>
</evidence>
<protein>
    <submittedName>
        <fullName evidence="1">Uncharacterized protein</fullName>
    </submittedName>
</protein>
<dbReference type="EMBL" id="JARBDR010000640">
    <property type="protein sequence ID" value="KAJ8309826.1"/>
    <property type="molecule type" value="Genomic_DNA"/>
</dbReference>
<reference evidence="1 2" key="1">
    <citation type="submission" date="2022-12" db="EMBL/GenBank/DDBJ databases">
        <title>Chromosome-level genome of Tegillarca granosa.</title>
        <authorList>
            <person name="Kim J."/>
        </authorList>
    </citation>
    <scope>NUCLEOTIDE SEQUENCE [LARGE SCALE GENOMIC DNA]</scope>
    <source>
        <strain evidence="1">Teg-2019</strain>
        <tissue evidence="1">Adductor muscle</tissue>
    </source>
</reference>
<proteinExistence type="predicted"/>
<keyword evidence="2" id="KW-1185">Reference proteome</keyword>
<evidence type="ECO:0000313" key="2">
    <source>
        <dbReference type="Proteomes" id="UP001217089"/>
    </source>
</evidence>
<accession>A0ABQ9EZV0</accession>
<dbReference type="Proteomes" id="UP001217089">
    <property type="component" value="Unassembled WGS sequence"/>
</dbReference>
<comment type="caution">
    <text evidence="1">The sequence shown here is derived from an EMBL/GenBank/DDBJ whole genome shotgun (WGS) entry which is preliminary data.</text>
</comment>
<organism evidence="1 2">
    <name type="scientific">Tegillarca granosa</name>
    <name type="common">Malaysian cockle</name>
    <name type="synonym">Anadara granosa</name>
    <dbReference type="NCBI Taxonomy" id="220873"/>
    <lineage>
        <taxon>Eukaryota</taxon>
        <taxon>Metazoa</taxon>
        <taxon>Spiralia</taxon>
        <taxon>Lophotrochozoa</taxon>
        <taxon>Mollusca</taxon>
        <taxon>Bivalvia</taxon>
        <taxon>Autobranchia</taxon>
        <taxon>Pteriomorphia</taxon>
        <taxon>Arcoida</taxon>
        <taxon>Arcoidea</taxon>
        <taxon>Arcidae</taxon>
        <taxon>Tegillarca</taxon>
    </lineage>
</organism>